<dbReference type="EMBL" id="JAHLQJ010000005">
    <property type="protein sequence ID" value="MBU5671605.1"/>
    <property type="molecule type" value="Genomic_DNA"/>
</dbReference>
<sequence>MLNTILKWLLILSAASLLVNVLLFAGTGNRTLLVNVAGNAGLGLVLALYLGIVRKKR</sequence>
<protein>
    <submittedName>
        <fullName evidence="2">Uncharacterized protein</fullName>
    </submittedName>
</protein>
<gene>
    <name evidence="2" type="ORF">KQJ23_07135</name>
</gene>
<keyword evidence="3" id="KW-1185">Reference proteome</keyword>
<dbReference type="Proteomes" id="UP000743001">
    <property type="component" value="Unassembled WGS sequence"/>
</dbReference>
<keyword evidence="1" id="KW-0812">Transmembrane</keyword>
<evidence type="ECO:0000256" key="1">
    <source>
        <dbReference type="SAM" id="Phobius"/>
    </source>
</evidence>
<evidence type="ECO:0000313" key="3">
    <source>
        <dbReference type="Proteomes" id="UP000743001"/>
    </source>
</evidence>
<evidence type="ECO:0000313" key="2">
    <source>
        <dbReference type="EMBL" id="MBU5671605.1"/>
    </source>
</evidence>
<reference evidence="2 3" key="1">
    <citation type="submission" date="2021-06" db="EMBL/GenBank/DDBJ databases">
        <authorList>
            <person name="Sun Q."/>
            <person name="Li D."/>
        </authorList>
    </citation>
    <scope>NUCLEOTIDE SEQUENCE [LARGE SCALE GENOMIC DNA]</scope>
    <source>
        <strain evidence="2 3">MSJ-6</strain>
    </source>
</reference>
<proteinExistence type="predicted"/>
<accession>A0ABS6FN03</accession>
<organism evidence="2 3">
    <name type="scientific">Paenibacillus brevis</name>
    <dbReference type="NCBI Taxonomy" id="2841508"/>
    <lineage>
        <taxon>Bacteria</taxon>
        <taxon>Bacillati</taxon>
        <taxon>Bacillota</taxon>
        <taxon>Bacilli</taxon>
        <taxon>Bacillales</taxon>
        <taxon>Paenibacillaceae</taxon>
        <taxon>Paenibacillus</taxon>
    </lineage>
</organism>
<keyword evidence="1" id="KW-1133">Transmembrane helix</keyword>
<feature type="transmembrane region" description="Helical" evidence="1">
    <location>
        <begin position="32"/>
        <end position="52"/>
    </location>
</feature>
<keyword evidence="1" id="KW-0472">Membrane</keyword>
<name>A0ABS6FN03_9BACL</name>
<dbReference type="RefSeq" id="WP_216478174.1">
    <property type="nucleotide sequence ID" value="NZ_JAHLQJ010000005.1"/>
</dbReference>
<feature type="transmembrane region" description="Helical" evidence="1">
    <location>
        <begin position="7"/>
        <end position="26"/>
    </location>
</feature>
<comment type="caution">
    <text evidence="2">The sequence shown here is derived from an EMBL/GenBank/DDBJ whole genome shotgun (WGS) entry which is preliminary data.</text>
</comment>